<dbReference type="GO" id="GO:0016747">
    <property type="term" value="F:acyltransferase activity, transferring groups other than amino-acyl groups"/>
    <property type="evidence" value="ECO:0007669"/>
    <property type="project" value="InterPro"/>
</dbReference>
<keyword evidence="1" id="KW-0812">Transmembrane</keyword>
<gene>
    <name evidence="3" type="ORF">BN2475_380145</name>
</gene>
<feature type="transmembrane region" description="Helical" evidence="1">
    <location>
        <begin position="259"/>
        <end position="279"/>
    </location>
</feature>
<feature type="domain" description="Acyltransferase 3" evidence="2">
    <location>
        <begin position="19"/>
        <end position="334"/>
    </location>
</feature>
<dbReference type="Proteomes" id="UP000187012">
    <property type="component" value="Unassembled WGS sequence"/>
</dbReference>
<evidence type="ECO:0000313" key="4">
    <source>
        <dbReference type="Proteomes" id="UP000187012"/>
    </source>
</evidence>
<dbReference type="RefSeq" id="WP_094780891.1">
    <property type="nucleotide sequence ID" value="NZ_CYGX02000038.1"/>
</dbReference>
<feature type="transmembrane region" description="Helical" evidence="1">
    <location>
        <begin position="21"/>
        <end position="40"/>
    </location>
</feature>
<keyword evidence="1" id="KW-0472">Membrane</keyword>
<dbReference type="OrthoDB" id="9814807at2"/>
<evidence type="ECO:0000256" key="1">
    <source>
        <dbReference type="SAM" id="Phobius"/>
    </source>
</evidence>
<name>A0A1N7S696_9BURK</name>
<dbReference type="InterPro" id="IPR002656">
    <property type="entry name" value="Acyl_transf_3_dom"/>
</dbReference>
<feature type="transmembrane region" description="Helical" evidence="1">
    <location>
        <begin position="167"/>
        <end position="190"/>
    </location>
</feature>
<dbReference type="PANTHER" id="PTHR23028">
    <property type="entry name" value="ACETYLTRANSFERASE"/>
    <property type="match status" value="1"/>
</dbReference>
<keyword evidence="3" id="KW-0012">Acyltransferase</keyword>
<dbReference type="STRING" id="1247936.BN2475_380145"/>
<organism evidence="3 4">
    <name type="scientific">Paraburkholderia ribeironis</name>
    <dbReference type="NCBI Taxonomy" id="1247936"/>
    <lineage>
        <taxon>Bacteria</taxon>
        <taxon>Pseudomonadati</taxon>
        <taxon>Pseudomonadota</taxon>
        <taxon>Betaproteobacteria</taxon>
        <taxon>Burkholderiales</taxon>
        <taxon>Burkholderiaceae</taxon>
        <taxon>Paraburkholderia</taxon>
    </lineage>
</organism>
<protein>
    <submittedName>
        <fullName evidence="3">Acyltransferase 3</fullName>
    </submittedName>
</protein>
<keyword evidence="3" id="KW-0808">Transferase</keyword>
<feature type="transmembrane region" description="Helical" evidence="1">
    <location>
        <begin position="138"/>
        <end position="160"/>
    </location>
</feature>
<dbReference type="PANTHER" id="PTHR23028:SF53">
    <property type="entry name" value="ACYL_TRANSF_3 DOMAIN-CONTAINING PROTEIN"/>
    <property type="match status" value="1"/>
</dbReference>
<proteinExistence type="predicted"/>
<keyword evidence="1" id="KW-1133">Transmembrane helix</keyword>
<feature type="transmembrane region" description="Helical" evidence="1">
    <location>
        <begin position="60"/>
        <end position="78"/>
    </location>
</feature>
<reference evidence="3 4" key="1">
    <citation type="submission" date="2016-12" db="EMBL/GenBank/DDBJ databases">
        <authorList>
            <person name="Song W.-J."/>
            <person name="Kurnit D.M."/>
        </authorList>
    </citation>
    <scope>NUCLEOTIDE SEQUENCE [LARGE SCALE GENOMIC DNA]</scope>
    <source>
        <strain evidence="3 4">STM7296</strain>
    </source>
</reference>
<keyword evidence="4" id="KW-1185">Reference proteome</keyword>
<evidence type="ECO:0000259" key="2">
    <source>
        <dbReference type="Pfam" id="PF01757"/>
    </source>
</evidence>
<dbReference type="AlphaFoldDB" id="A0A1N7S696"/>
<feature type="transmembrane region" description="Helical" evidence="1">
    <location>
        <begin position="99"/>
        <end position="118"/>
    </location>
</feature>
<feature type="transmembrane region" description="Helical" evidence="1">
    <location>
        <begin position="233"/>
        <end position="253"/>
    </location>
</feature>
<evidence type="ECO:0000313" key="3">
    <source>
        <dbReference type="EMBL" id="SIT42892.1"/>
    </source>
</evidence>
<dbReference type="GO" id="GO:0009103">
    <property type="term" value="P:lipopolysaccharide biosynthetic process"/>
    <property type="evidence" value="ECO:0007669"/>
    <property type="project" value="TreeGrafter"/>
</dbReference>
<dbReference type="GO" id="GO:0016020">
    <property type="term" value="C:membrane"/>
    <property type="evidence" value="ECO:0007669"/>
    <property type="project" value="TreeGrafter"/>
</dbReference>
<dbReference type="Pfam" id="PF01757">
    <property type="entry name" value="Acyl_transf_3"/>
    <property type="match status" value="1"/>
</dbReference>
<feature type="transmembrane region" description="Helical" evidence="1">
    <location>
        <begin position="324"/>
        <end position="347"/>
    </location>
</feature>
<feature type="transmembrane region" description="Helical" evidence="1">
    <location>
        <begin position="202"/>
        <end position="221"/>
    </location>
</feature>
<dbReference type="InterPro" id="IPR050879">
    <property type="entry name" value="Acyltransferase_3"/>
</dbReference>
<accession>A0A1N7S696</accession>
<sequence length="411" mass="45619">MKSFRGSGPPKKMGARAIELDFVRGIAIMMVMGYHFHLVHTGNLLIETIEYPLKNFGREGVNLFFTLSGFLVGGLLLRQYAETGHVDARRFIIRRIFRIWPAYYVLIAFHVLAGRHPWNTFLVQNLTHLQNYLGTSITQTWSLAVEEHFYLVLPALLLLFARLRLGAWTIVSVLTSICLVVLTARCFAVANGDLEGTFAYTQYRLDSLLYGVILATLYWLKPGVYHQLARRKWLLLAGVAVLCAWLAFAIPHLALDQSIGYTVQAIGFAAFIVLVLEYSGSLRSTWIYRGVAWIGLYSYGIYLWHSVALVPGDMLIHKASALGLAPSLIWIMALAAQSALAIGLGYVTTRAIEYPFLLMRNTLFPEKRSSFVHEEAPAGGQSPSTLTGSAWPAVGEAARPARSEAGSGHLL</sequence>
<dbReference type="EMBL" id="CYGX02000038">
    <property type="protein sequence ID" value="SIT42892.1"/>
    <property type="molecule type" value="Genomic_DNA"/>
</dbReference>
<feature type="transmembrane region" description="Helical" evidence="1">
    <location>
        <begin position="286"/>
        <end position="304"/>
    </location>
</feature>